<reference evidence="4" key="1">
    <citation type="submission" date="2023-04" db="EMBL/GenBank/DDBJ databases">
        <title>Black Yeasts Isolated from many extreme environments.</title>
        <authorList>
            <person name="Coleine C."/>
            <person name="Stajich J.E."/>
            <person name="Selbmann L."/>
        </authorList>
    </citation>
    <scope>NUCLEOTIDE SEQUENCE</scope>
    <source>
        <strain evidence="4">CCFEE 5312</strain>
    </source>
</reference>
<gene>
    <name evidence="4" type="ORF">LTR09_007224</name>
</gene>
<evidence type="ECO:0000313" key="5">
    <source>
        <dbReference type="Proteomes" id="UP001271007"/>
    </source>
</evidence>
<accession>A0AAJ0DCX6</accession>
<dbReference type="Gene3D" id="1.10.10.800">
    <property type="match status" value="1"/>
</dbReference>
<evidence type="ECO:0000313" key="4">
    <source>
        <dbReference type="EMBL" id="KAK3051569.1"/>
    </source>
</evidence>
<dbReference type="Pfam" id="PF00561">
    <property type="entry name" value="Abhydrolase_1"/>
    <property type="match status" value="1"/>
</dbReference>
<keyword evidence="1" id="KW-0378">Hydrolase</keyword>
<dbReference type="InterPro" id="IPR000073">
    <property type="entry name" value="AB_hydrolase_1"/>
</dbReference>
<proteinExistence type="inferred from homology"/>
<dbReference type="GO" id="GO:0016788">
    <property type="term" value="F:hydrolase activity, acting on ester bonds"/>
    <property type="evidence" value="ECO:0007669"/>
    <property type="project" value="UniProtKB-ARBA"/>
</dbReference>
<dbReference type="Gene3D" id="3.40.50.1820">
    <property type="entry name" value="alpha/beta hydrolase"/>
    <property type="match status" value="1"/>
</dbReference>
<protein>
    <recommendedName>
        <fullName evidence="3">AB hydrolase-1 domain-containing protein</fullName>
    </recommendedName>
</protein>
<dbReference type="Proteomes" id="UP001271007">
    <property type="component" value="Unassembled WGS sequence"/>
</dbReference>
<dbReference type="EMBL" id="JAWDJX010000025">
    <property type="protein sequence ID" value="KAK3051569.1"/>
    <property type="molecule type" value="Genomic_DNA"/>
</dbReference>
<comment type="similarity">
    <text evidence="2">Belongs to the AB hydrolase superfamily. FUS2 hydrolase family.</text>
</comment>
<name>A0AAJ0DCX6_9PEZI</name>
<organism evidence="4 5">
    <name type="scientific">Extremus antarcticus</name>
    <dbReference type="NCBI Taxonomy" id="702011"/>
    <lineage>
        <taxon>Eukaryota</taxon>
        <taxon>Fungi</taxon>
        <taxon>Dikarya</taxon>
        <taxon>Ascomycota</taxon>
        <taxon>Pezizomycotina</taxon>
        <taxon>Dothideomycetes</taxon>
        <taxon>Dothideomycetidae</taxon>
        <taxon>Mycosphaerellales</taxon>
        <taxon>Extremaceae</taxon>
        <taxon>Extremus</taxon>
    </lineage>
</organism>
<sequence length="306" mass="34054">MAAGALQRSKQHQLYEMRKSIELLSDGLRLRGWLDLPEGIGRHPLAILVHGFGGLKEWTLPELASALSTAGIASLWFDPRNFGDSDGLPRDEVDHLGRLRDLQNAFTYATTLEQIDPERIGLWGTSLGGRDVLATAAVDRRVKAVVAQTPVIHWVELSGARMAGYGDDLDQFHGELAEDRKRQYLGEEASYVPFAREWDKPKHEFLDTLSQEEARNYTGRITLQSYAPTVLTDITPLISRVAPTPIQFIIAKDDPVPGQRQAFKAAQEPKSMVEVEGHHFSVYTSSKAAAITAAKEWFVDQLLHST</sequence>
<dbReference type="SUPFAM" id="SSF53474">
    <property type="entry name" value="alpha/beta-Hydrolases"/>
    <property type="match status" value="1"/>
</dbReference>
<keyword evidence="5" id="KW-1185">Reference proteome</keyword>
<evidence type="ECO:0000256" key="1">
    <source>
        <dbReference type="ARBA" id="ARBA00022801"/>
    </source>
</evidence>
<dbReference type="PANTHER" id="PTHR22946:SF9">
    <property type="entry name" value="POLYKETIDE TRANSFERASE AF380"/>
    <property type="match status" value="1"/>
</dbReference>
<dbReference type="PANTHER" id="PTHR22946">
    <property type="entry name" value="DIENELACTONE HYDROLASE DOMAIN-CONTAINING PROTEIN-RELATED"/>
    <property type="match status" value="1"/>
</dbReference>
<evidence type="ECO:0000259" key="3">
    <source>
        <dbReference type="Pfam" id="PF00561"/>
    </source>
</evidence>
<evidence type="ECO:0000256" key="2">
    <source>
        <dbReference type="ARBA" id="ARBA00038115"/>
    </source>
</evidence>
<feature type="domain" description="AB hydrolase-1" evidence="3">
    <location>
        <begin position="47"/>
        <end position="200"/>
    </location>
</feature>
<comment type="caution">
    <text evidence="4">The sequence shown here is derived from an EMBL/GenBank/DDBJ whole genome shotgun (WGS) entry which is preliminary data.</text>
</comment>
<dbReference type="AlphaFoldDB" id="A0AAJ0DCX6"/>
<dbReference type="InterPro" id="IPR029058">
    <property type="entry name" value="AB_hydrolase_fold"/>
</dbReference>
<dbReference type="InterPro" id="IPR050261">
    <property type="entry name" value="FrsA_esterase"/>
</dbReference>